<comment type="similarity">
    <text evidence="9">Belongs to the TrpF family.</text>
</comment>
<dbReference type="GO" id="GO:0004640">
    <property type="term" value="F:phosphoribosylanthranilate isomerase activity"/>
    <property type="evidence" value="ECO:0007669"/>
    <property type="project" value="UniProtKB-UniRule"/>
</dbReference>
<comment type="caution">
    <text evidence="11">The sequence shown here is derived from an EMBL/GenBank/DDBJ whole genome shotgun (WGS) entry which is preliminary data.</text>
</comment>
<evidence type="ECO:0000256" key="5">
    <source>
        <dbReference type="ARBA" id="ARBA00022605"/>
    </source>
</evidence>
<evidence type="ECO:0000256" key="1">
    <source>
        <dbReference type="ARBA" id="ARBA00001164"/>
    </source>
</evidence>
<dbReference type="EC" id="5.3.1.24" evidence="3 9"/>
<protein>
    <recommendedName>
        <fullName evidence="4 9">N-(5'-phosphoribosyl)anthranilate isomerase</fullName>
        <shortName evidence="9">PRAI</shortName>
        <ecNumber evidence="3 9">5.3.1.24</ecNumber>
    </recommendedName>
</protein>
<evidence type="ECO:0000256" key="2">
    <source>
        <dbReference type="ARBA" id="ARBA00004664"/>
    </source>
</evidence>
<dbReference type="AlphaFoldDB" id="A0AA42CJD8"/>
<reference evidence="11" key="1">
    <citation type="submission" date="2022-05" db="EMBL/GenBank/DDBJ databases">
        <authorList>
            <person name="Pankratov T."/>
        </authorList>
    </citation>
    <scope>NUCLEOTIDE SEQUENCE</scope>
    <source>
        <strain evidence="11">BP6-180914</strain>
    </source>
</reference>
<dbReference type="Pfam" id="PF00697">
    <property type="entry name" value="PRAI"/>
    <property type="match status" value="1"/>
</dbReference>
<keyword evidence="6 9" id="KW-0822">Tryptophan biosynthesis</keyword>
<name>A0AA42CJD8_9HYPH</name>
<keyword evidence="5 9" id="KW-0028">Amino-acid biosynthesis</keyword>
<dbReference type="InterPro" id="IPR044643">
    <property type="entry name" value="TrpF_fam"/>
</dbReference>
<evidence type="ECO:0000313" key="11">
    <source>
        <dbReference type="EMBL" id="MCW6507966.1"/>
    </source>
</evidence>
<dbReference type="EMBL" id="JAMOIM010000004">
    <property type="protein sequence ID" value="MCW6507966.1"/>
    <property type="molecule type" value="Genomic_DNA"/>
</dbReference>
<dbReference type="PANTHER" id="PTHR42894:SF1">
    <property type="entry name" value="N-(5'-PHOSPHORIBOSYL)ANTHRANILATE ISOMERASE"/>
    <property type="match status" value="1"/>
</dbReference>
<dbReference type="GO" id="GO:0000162">
    <property type="term" value="P:L-tryptophan biosynthetic process"/>
    <property type="evidence" value="ECO:0007669"/>
    <property type="project" value="UniProtKB-UniRule"/>
</dbReference>
<evidence type="ECO:0000256" key="9">
    <source>
        <dbReference type="HAMAP-Rule" id="MF_00135"/>
    </source>
</evidence>
<evidence type="ECO:0000256" key="6">
    <source>
        <dbReference type="ARBA" id="ARBA00022822"/>
    </source>
</evidence>
<comment type="pathway">
    <text evidence="2 9">Amino-acid biosynthesis; L-tryptophan biosynthesis; L-tryptophan from chorismate: step 3/5.</text>
</comment>
<evidence type="ECO:0000313" key="12">
    <source>
        <dbReference type="Proteomes" id="UP001165667"/>
    </source>
</evidence>
<dbReference type="SUPFAM" id="SSF51366">
    <property type="entry name" value="Ribulose-phoshate binding barrel"/>
    <property type="match status" value="1"/>
</dbReference>
<gene>
    <name evidence="9" type="primary">trpF</name>
    <name evidence="11" type="ORF">M8523_08025</name>
</gene>
<evidence type="ECO:0000256" key="4">
    <source>
        <dbReference type="ARBA" id="ARBA00022272"/>
    </source>
</evidence>
<dbReference type="HAMAP" id="MF_00135">
    <property type="entry name" value="PRAI"/>
    <property type="match status" value="1"/>
</dbReference>
<accession>A0AA42CJD8</accession>
<dbReference type="InterPro" id="IPR001240">
    <property type="entry name" value="PRAI_dom"/>
</dbReference>
<dbReference type="RefSeq" id="WP_282584544.1">
    <property type="nucleotide sequence ID" value="NZ_JAMOIM010000004.1"/>
</dbReference>
<dbReference type="InterPro" id="IPR013785">
    <property type="entry name" value="Aldolase_TIM"/>
</dbReference>
<evidence type="ECO:0000256" key="3">
    <source>
        <dbReference type="ARBA" id="ARBA00012572"/>
    </source>
</evidence>
<proteinExistence type="inferred from homology"/>
<sequence length="216" mass="22419">MSLRSEAPLVKICGLSTPDTLEAAITAGADQIGLVFFPKSPRHVSLEQARALADQARGRAAIVGLTVDATDGAIDAIMEAVRPDWLQLHGSETPERVAAVKQRAGVFVMKAVGLATAADLAAAEPYAQVTDRILFDAKPPKDAALPGGNGVAFDWTILKPIDEPFMLSGGLSPDNVAEAVRISGAAAVDVSSGVETEPGRKDAALIAAFVHAARCR</sequence>
<dbReference type="NCBIfam" id="NF002295">
    <property type="entry name" value="PRK01222.1-1"/>
    <property type="match status" value="1"/>
</dbReference>
<dbReference type="CDD" id="cd00405">
    <property type="entry name" value="PRAI"/>
    <property type="match status" value="1"/>
</dbReference>
<dbReference type="PANTHER" id="PTHR42894">
    <property type="entry name" value="N-(5'-PHOSPHORIBOSYL)ANTHRANILATE ISOMERASE"/>
    <property type="match status" value="1"/>
</dbReference>
<feature type="domain" description="N-(5'phosphoribosyl) anthranilate isomerase (PRAI)" evidence="10">
    <location>
        <begin position="10"/>
        <end position="211"/>
    </location>
</feature>
<comment type="catalytic activity">
    <reaction evidence="1 9">
        <text>N-(5-phospho-beta-D-ribosyl)anthranilate = 1-(2-carboxyphenylamino)-1-deoxy-D-ribulose 5-phosphate</text>
        <dbReference type="Rhea" id="RHEA:21540"/>
        <dbReference type="ChEBI" id="CHEBI:18277"/>
        <dbReference type="ChEBI" id="CHEBI:58613"/>
        <dbReference type="EC" id="5.3.1.24"/>
    </reaction>
</comment>
<dbReference type="InterPro" id="IPR011060">
    <property type="entry name" value="RibuloseP-bd_barrel"/>
</dbReference>
<dbReference type="Gene3D" id="3.20.20.70">
    <property type="entry name" value="Aldolase class I"/>
    <property type="match status" value="1"/>
</dbReference>
<keyword evidence="12" id="KW-1185">Reference proteome</keyword>
<evidence type="ECO:0000259" key="10">
    <source>
        <dbReference type="Pfam" id="PF00697"/>
    </source>
</evidence>
<dbReference type="Proteomes" id="UP001165667">
    <property type="component" value="Unassembled WGS sequence"/>
</dbReference>
<organism evidence="11 12">
    <name type="scientific">Lichenifustis flavocetrariae</name>
    <dbReference type="NCBI Taxonomy" id="2949735"/>
    <lineage>
        <taxon>Bacteria</taxon>
        <taxon>Pseudomonadati</taxon>
        <taxon>Pseudomonadota</taxon>
        <taxon>Alphaproteobacteria</taxon>
        <taxon>Hyphomicrobiales</taxon>
        <taxon>Lichenihabitantaceae</taxon>
        <taxon>Lichenifustis</taxon>
    </lineage>
</organism>
<evidence type="ECO:0000256" key="8">
    <source>
        <dbReference type="ARBA" id="ARBA00023235"/>
    </source>
</evidence>
<evidence type="ECO:0000256" key="7">
    <source>
        <dbReference type="ARBA" id="ARBA00023141"/>
    </source>
</evidence>
<keyword evidence="7 9" id="KW-0057">Aromatic amino acid biosynthesis</keyword>
<keyword evidence="8 9" id="KW-0413">Isomerase</keyword>